<accession>A0A7J7GLZ2</accession>
<dbReference type="PANTHER" id="PTHR31170:SF25">
    <property type="entry name" value="BNAA09G04570D PROTEIN"/>
    <property type="match status" value="1"/>
</dbReference>
<gene>
    <name evidence="2" type="ORF">HYC85_019471</name>
</gene>
<dbReference type="Pfam" id="PF03140">
    <property type="entry name" value="DUF247"/>
    <property type="match status" value="1"/>
</dbReference>
<keyword evidence="3" id="KW-1185">Reference proteome</keyword>
<evidence type="ECO:0000313" key="3">
    <source>
        <dbReference type="Proteomes" id="UP000593564"/>
    </source>
</evidence>
<reference evidence="3" key="1">
    <citation type="journal article" date="2020" name="Nat. Commun.">
        <title>Genome assembly of wild tea tree DASZ reveals pedigree and selection history of tea varieties.</title>
        <authorList>
            <person name="Zhang W."/>
            <person name="Zhang Y."/>
            <person name="Qiu H."/>
            <person name="Guo Y."/>
            <person name="Wan H."/>
            <person name="Zhang X."/>
            <person name="Scossa F."/>
            <person name="Alseekh S."/>
            <person name="Zhang Q."/>
            <person name="Wang P."/>
            <person name="Xu L."/>
            <person name="Schmidt M.H."/>
            <person name="Jia X."/>
            <person name="Li D."/>
            <person name="Zhu A."/>
            <person name="Guo F."/>
            <person name="Chen W."/>
            <person name="Ni D."/>
            <person name="Usadel B."/>
            <person name="Fernie A.R."/>
            <person name="Wen W."/>
        </authorList>
    </citation>
    <scope>NUCLEOTIDE SEQUENCE [LARGE SCALE GENOMIC DNA]</scope>
    <source>
        <strain evidence="3">cv. G240</strain>
    </source>
</reference>
<evidence type="ECO:0000256" key="1">
    <source>
        <dbReference type="SAM" id="MobiDB-lite"/>
    </source>
</evidence>
<feature type="region of interest" description="Disordered" evidence="1">
    <location>
        <begin position="1"/>
        <end position="28"/>
    </location>
</feature>
<proteinExistence type="predicted"/>
<sequence>MQGSSGRPAISIGQSAIKSADRPPVLADDHQPWPIGHQCVLQNKQKQSRGWHNFRRFRDVQTEASRGKVVDFREDATEHASFPRPNYATELKEVGVKFKKMKGNDLDINFKNGVLEIPPLKVADNTLYLLRNIMKYEKQFPESAMRNVNDYVKFIQCLINSPKDMELLRCSGIIENWLGNTN</sequence>
<comment type="caution">
    <text evidence="2">The sequence shown here is derived from an EMBL/GenBank/DDBJ whole genome shotgun (WGS) entry which is preliminary data.</text>
</comment>
<organism evidence="2 3">
    <name type="scientific">Camellia sinensis</name>
    <name type="common">Tea plant</name>
    <name type="synonym">Thea sinensis</name>
    <dbReference type="NCBI Taxonomy" id="4442"/>
    <lineage>
        <taxon>Eukaryota</taxon>
        <taxon>Viridiplantae</taxon>
        <taxon>Streptophyta</taxon>
        <taxon>Embryophyta</taxon>
        <taxon>Tracheophyta</taxon>
        <taxon>Spermatophyta</taxon>
        <taxon>Magnoliopsida</taxon>
        <taxon>eudicotyledons</taxon>
        <taxon>Gunneridae</taxon>
        <taxon>Pentapetalae</taxon>
        <taxon>asterids</taxon>
        <taxon>Ericales</taxon>
        <taxon>Theaceae</taxon>
        <taxon>Camellia</taxon>
    </lineage>
</organism>
<dbReference type="InterPro" id="IPR004158">
    <property type="entry name" value="DUF247_pln"/>
</dbReference>
<evidence type="ECO:0000313" key="2">
    <source>
        <dbReference type="EMBL" id="KAF5941829.1"/>
    </source>
</evidence>
<dbReference type="EMBL" id="JACBKZ010000009">
    <property type="protein sequence ID" value="KAF5941829.1"/>
    <property type="molecule type" value="Genomic_DNA"/>
</dbReference>
<dbReference type="Proteomes" id="UP000593564">
    <property type="component" value="Unassembled WGS sequence"/>
</dbReference>
<protein>
    <submittedName>
        <fullName evidence="2">Uncharacterized protein</fullName>
    </submittedName>
</protein>
<name>A0A7J7GLZ2_CAMSI</name>
<dbReference type="AlphaFoldDB" id="A0A7J7GLZ2"/>
<reference evidence="2 3" key="2">
    <citation type="submission" date="2020-07" db="EMBL/GenBank/DDBJ databases">
        <title>Genome assembly of wild tea tree DASZ reveals pedigree and selection history of tea varieties.</title>
        <authorList>
            <person name="Zhang W."/>
        </authorList>
    </citation>
    <scope>NUCLEOTIDE SEQUENCE [LARGE SCALE GENOMIC DNA]</scope>
    <source>
        <strain evidence="3">cv. G240</strain>
        <tissue evidence="2">Leaf</tissue>
    </source>
</reference>
<dbReference type="PANTHER" id="PTHR31170">
    <property type="entry name" value="BNAC04G53230D PROTEIN"/>
    <property type="match status" value="1"/>
</dbReference>